<comment type="caution">
    <text evidence="1">The sequence shown here is derived from an EMBL/GenBank/DDBJ whole genome shotgun (WGS) entry which is preliminary data.</text>
</comment>
<gene>
    <name evidence="1" type="ORF">FB390_1984</name>
</gene>
<dbReference type="EMBL" id="VFPG01000001">
    <property type="protein sequence ID" value="TQM30360.1"/>
    <property type="molecule type" value="Genomic_DNA"/>
</dbReference>
<dbReference type="AlphaFoldDB" id="A0A543F9B8"/>
<protein>
    <recommendedName>
        <fullName evidence="3">Prevent-host-death family protein</fullName>
    </recommendedName>
</protein>
<proteinExistence type="predicted"/>
<dbReference type="RefSeq" id="WP_141808665.1">
    <property type="nucleotide sequence ID" value="NZ_VFPG01000001.1"/>
</dbReference>
<organism evidence="1 2">
    <name type="scientific">Nocardia bhagyanarayanae</name>
    <dbReference type="NCBI Taxonomy" id="1215925"/>
    <lineage>
        <taxon>Bacteria</taxon>
        <taxon>Bacillati</taxon>
        <taxon>Actinomycetota</taxon>
        <taxon>Actinomycetes</taxon>
        <taxon>Mycobacteriales</taxon>
        <taxon>Nocardiaceae</taxon>
        <taxon>Nocardia</taxon>
    </lineage>
</organism>
<name>A0A543F9B8_9NOCA</name>
<evidence type="ECO:0000313" key="2">
    <source>
        <dbReference type="Proteomes" id="UP000316331"/>
    </source>
</evidence>
<sequence>MSAAYDVVPFSDLLHKPAVTAGLLDQVRALRLRRRDADDLALMRVAQLDAEGTVVDFTARLLAGLTRRLGADALRDVLPDAVPWVTFLPADDVDQFLVELVAVAQGAAALENLAPLATLLAQWRHTAEVYADPALLALVSAEPEGDFGPVEPPEPGEPDL</sequence>
<accession>A0A543F9B8</accession>
<evidence type="ECO:0008006" key="3">
    <source>
        <dbReference type="Google" id="ProtNLM"/>
    </source>
</evidence>
<evidence type="ECO:0000313" key="1">
    <source>
        <dbReference type="EMBL" id="TQM30360.1"/>
    </source>
</evidence>
<reference evidence="1 2" key="1">
    <citation type="submission" date="2019-06" db="EMBL/GenBank/DDBJ databases">
        <title>Sequencing the genomes of 1000 actinobacteria strains.</title>
        <authorList>
            <person name="Klenk H.-P."/>
        </authorList>
    </citation>
    <scope>NUCLEOTIDE SEQUENCE [LARGE SCALE GENOMIC DNA]</scope>
    <source>
        <strain evidence="1 2">DSM 103495</strain>
    </source>
</reference>
<keyword evidence="2" id="KW-1185">Reference proteome</keyword>
<dbReference type="Proteomes" id="UP000316331">
    <property type="component" value="Unassembled WGS sequence"/>
</dbReference>
<dbReference type="OrthoDB" id="3378334at2"/>